<gene>
    <name evidence="1" type="ORF">ACFQFQ_32950</name>
</gene>
<sequence>MIAALLDTFAKVQADPQVSVMILTGADPAFVPRRHQGDERPRQHLSQGAACGGAELCRWGAAPATGAL</sequence>
<dbReference type="Gene3D" id="3.30.300.220">
    <property type="match status" value="1"/>
</dbReference>
<accession>A0ABW2BDI4</accession>
<protein>
    <submittedName>
        <fullName evidence="1">Uncharacterized protein</fullName>
    </submittedName>
</protein>
<evidence type="ECO:0000313" key="2">
    <source>
        <dbReference type="Proteomes" id="UP001596353"/>
    </source>
</evidence>
<proteinExistence type="predicted"/>
<name>A0ABW2BDI4_9RHOB</name>
<reference evidence="2" key="1">
    <citation type="journal article" date="2019" name="Int. J. Syst. Evol. Microbiol.">
        <title>The Global Catalogue of Microorganisms (GCM) 10K type strain sequencing project: providing services to taxonomists for standard genome sequencing and annotation.</title>
        <authorList>
            <consortium name="The Broad Institute Genomics Platform"/>
            <consortium name="The Broad Institute Genome Sequencing Center for Infectious Disease"/>
            <person name="Wu L."/>
            <person name="Ma J."/>
        </authorList>
    </citation>
    <scope>NUCLEOTIDE SEQUENCE [LARGE SCALE GENOMIC DNA]</scope>
    <source>
        <strain evidence="2">CCUG 66188</strain>
    </source>
</reference>
<comment type="caution">
    <text evidence="1">The sequence shown here is derived from an EMBL/GenBank/DDBJ whole genome shotgun (WGS) entry which is preliminary data.</text>
</comment>
<organism evidence="1 2">
    <name type="scientific">Sulfitobacter porphyrae</name>
    <dbReference type="NCBI Taxonomy" id="1246864"/>
    <lineage>
        <taxon>Bacteria</taxon>
        <taxon>Pseudomonadati</taxon>
        <taxon>Pseudomonadota</taxon>
        <taxon>Alphaproteobacteria</taxon>
        <taxon>Rhodobacterales</taxon>
        <taxon>Roseobacteraceae</taxon>
        <taxon>Sulfitobacter</taxon>
    </lineage>
</organism>
<dbReference type="EMBL" id="JBHSWG010000010">
    <property type="protein sequence ID" value="MFC6763336.1"/>
    <property type="molecule type" value="Genomic_DNA"/>
</dbReference>
<evidence type="ECO:0000313" key="1">
    <source>
        <dbReference type="EMBL" id="MFC6763336.1"/>
    </source>
</evidence>
<keyword evidence="2" id="KW-1185">Reference proteome</keyword>
<dbReference type="Proteomes" id="UP001596353">
    <property type="component" value="Unassembled WGS sequence"/>
</dbReference>